<dbReference type="EMBL" id="JAZDQT010000002">
    <property type="protein sequence ID" value="MEE1946355.1"/>
    <property type="molecule type" value="Genomic_DNA"/>
</dbReference>
<comment type="caution">
    <text evidence="1">The sequence shown here is derived from an EMBL/GenBank/DDBJ whole genome shotgun (WGS) entry which is preliminary data.</text>
</comment>
<sequence>MLGELSKKEILDLLQNQLYGYLGCHANGETYVVPVNFIYSENALYAHSGPGKKIDMMRQNPKVCFQVGDIKNSFHWKSVVIDGQFEELHDQERQQVMQGIIQKMMPLKENTPRETSHGIDPAKHDQLIVYKIAIDTVSGRFESHNE</sequence>
<protein>
    <submittedName>
        <fullName evidence="1">Pyridoxamine 5'-phosphate oxidase family protein</fullName>
    </submittedName>
</protein>
<dbReference type="PANTHER" id="PTHR34071:SF2">
    <property type="entry name" value="FLAVIN-NUCLEOTIDE-BINDING PROTEIN"/>
    <property type="match status" value="1"/>
</dbReference>
<dbReference type="Gene3D" id="2.30.110.10">
    <property type="entry name" value="Electron Transport, Fmn-binding Protein, Chain A"/>
    <property type="match status" value="1"/>
</dbReference>
<proteinExistence type="predicted"/>
<dbReference type="InterPro" id="IPR024747">
    <property type="entry name" value="Pyridox_Oxase-rel"/>
</dbReference>
<evidence type="ECO:0000313" key="1">
    <source>
        <dbReference type="EMBL" id="MEE1946355.1"/>
    </source>
</evidence>
<dbReference type="Pfam" id="PF12900">
    <property type="entry name" value="Pyridox_ox_2"/>
    <property type="match status" value="1"/>
</dbReference>
<name>A0ABU7IA38_9SPHI</name>
<gene>
    <name evidence="1" type="ORF">VRU48_14615</name>
</gene>
<accession>A0ABU7IA38</accession>
<dbReference type="RefSeq" id="WP_330108656.1">
    <property type="nucleotide sequence ID" value="NZ_JAZDQT010000002.1"/>
</dbReference>
<dbReference type="PANTHER" id="PTHR34071">
    <property type="entry name" value="5-NITROIMIDAZOLE ANTIBIOTICS RESISTANCE PROTEIN, NIMA-FAMILY-RELATED PROTEIN-RELATED"/>
    <property type="match status" value="1"/>
</dbReference>
<reference evidence="1 2" key="1">
    <citation type="submission" date="2024-01" db="EMBL/GenBank/DDBJ databases">
        <title>Pedobacter sp. nov., isolated from fresh soil.</title>
        <authorList>
            <person name="Le N.T.T."/>
        </authorList>
    </citation>
    <scope>NUCLEOTIDE SEQUENCE [LARGE SCALE GENOMIC DNA]</scope>
    <source>
        <strain evidence="1 2">KR3-3</strain>
    </source>
</reference>
<dbReference type="Proteomes" id="UP001336835">
    <property type="component" value="Unassembled WGS sequence"/>
</dbReference>
<evidence type="ECO:0000313" key="2">
    <source>
        <dbReference type="Proteomes" id="UP001336835"/>
    </source>
</evidence>
<organism evidence="1 2">
    <name type="scientific">Pedobacter albus</name>
    <dbReference type="NCBI Taxonomy" id="3113905"/>
    <lineage>
        <taxon>Bacteria</taxon>
        <taxon>Pseudomonadati</taxon>
        <taxon>Bacteroidota</taxon>
        <taxon>Sphingobacteriia</taxon>
        <taxon>Sphingobacteriales</taxon>
        <taxon>Sphingobacteriaceae</taxon>
        <taxon>Pedobacter</taxon>
    </lineage>
</organism>
<dbReference type="InterPro" id="IPR012349">
    <property type="entry name" value="Split_barrel_FMN-bd"/>
</dbReference>
<dbReference type="SUPFAM" id="SSF50475">
    <property type="entry name" value="FMN-binding split barrel"/>
    <property type="match status" value="1"/>
</dbReference>
<keyword evidence="2" id="KW-1185">Reference proteome</keyword>